<keyword evidence="2" id="KW-1185">Reference proteome</keyword>
<name>A0A6B8M9T5_9HYPH</name>
<evidence type="ECO:0000313" key="1">
    <source>
        <dbReference type="EMBL" id="QGM99436.1"/>
    </source>
</evidence>
<protein>
    <submittedName>
        <fullName evidence="1">Uncharacterized protein</fullName>
    </submittedName>
</protein>
<reference evidence="1 2" key="1">
    <citation type="submission" date="2019-09" db="EMBL/GenBank/DDBJ databases">
        <title>Isolation and complete genome sequencing of Methylocystis species.</title>
        <authorList>
            <person name="Rumah B.L."/>
            <person name="Stead C.E."/>
            <person name="Stevens B.C."/>
            <person name="Minton N.P."/>
            <person name="Grosse-Honebrink A."/>
            <person name="Zhang Y."/>
        </authorList>
    </citation>
    <scope>NUCLEOTIDE SEQUENCE [LARGE SCALE GENOMIC DNA]</scope>
    <source>
        <strain evidence="1 2">BRCS2</strain>
    </source>
</reference>
<dbReference type="Proteomes" id="UP000422569">
    <property type="component" value="Chromosome"/>
</dbReference>
<dbReference type="EMBL" id="CP044331">
    <property type="protein sequence ID" value="QGM99436.1"/>
    <property type="molecule type" value="Genomic_DNA"/>
</dbReference>
<dbReference type="KEGG" id="mpar:F7D14_19400"/>
<accession>A0A6B8M9T5</accession>
<dbReference type="AlphaFoldDB" id="A0A6B8M9T5"/>
<evidence type="ECO:0000313" key="2">
    <source>
        <dbReference type="Proteomes" id="UP000422569"/>
    </source>
</evidence>
<gene>
    <name evidence="1" type="ORF">F7D14_19400</name>
</gene>
<organism evidence="1 2">
    <name type="scientific">Methylocystis parvus</name>
    <dbReference type="NCBI Taxonomy" id="134"/>
    <lineage>
        <taxon>Bacteria</taxon>
        <taxon>Pseudomonadati</taxon>
        <taxon>Pseudomonadota</taxon>
        <taxon>Alphaproteobacteria</taxon>
        <taxon>Hyphomicrobiales</taxon>
        <taxon>Methylocystaceae</taxon>
        <taxon>Methylocystis</taxon>
    </lineage>
</organism>
<sequence length="188" mass="20367">MRKFYLASSVLLAVSATRAEPDYSRVVSSVTLSFEAGDADRAVLVENGDMGADLFVYRNLDGTRGAATPAKPALIKKNIAWSGGMWGALPSLETSAKGSLLIKSENTGVGRDRWDETITVVYRNKELVVAGLTRNAYDAVEPNGAHSCDLNFLTGKGKRDGRPIEVKTGLKKLADWDEDKTPPKECVF</sequence>
<proteinExistence type="predicted"/>
<dbReference type="RefSeq" id="WP_016918437.1">
    <property type="nucleotide sequence ID" value="NZ_CP044331.1"/>
</dbReference>